<organism evidence="1">
    <name type="scientific">Cacopsylla melanoneura</name>
    <dbReference type="NCBI Taxonomy" id="428564"/>
    <lineage>
        <taxon>Eukaryota</taxon>
        <taxon>Metazoa</taxon>
        <taxon>Ecdysozoa</taxon>
        <taxon>Arthropoda</taxon>
        <taxon>Hexapoda</taxon>
        <taxon>Insecta</taxon>
        <taxon>Pterygota</taxon>
        <taxon>Neoptera</taxon>
        <taxon>Paraneoptera</taxon>
        <taxon>Hemiptera</taxon>
        <taxon>Sternorrhyncha</taxon>
        <taxon>Psylloidea</taxon>
        <taxon>Psyllidae</taxon>
        <taxon>Psyllinae</taxon>
        <taxon>Cacopsylla</taxon>
    </lineage>
</organism>
<proteinExistence type="predicted"/>
<protein>
    <submittedName>
        <fullName evidence="1">Uncharacterized protein</fullName>
    </submittedName>
</protein>
<dbReference type="AlphaFoldDB" id="A0A8D8LWP6"/>
<dbReference type="EMBL" id="HBUF01035739">
    <property type="protein sequence ID" value="CAG6616436.1"/>
    <property type="molecule type" value="Transcribed_RNA"/>
</dbReference>
<reference evidence="1" key="1">
    <citation type="submission" date="2021-05" db="EMBL/GenBank/DDBJ databases">
        <authorList>
            <person name="Alioto T."/>
            <person name="Alioto T."/>
            <person name="Gomez Garrido J."/>
        </authorList>
    </citation>
    <scope>NUCLEOTIDE SEQUENCE</scope>
</reference>
<dbReference type="EMBL" id="HBUF01035740">
    <property type="protein sequence ID" value="CAG6616439.1"/>
    <property type="molecule type" value="Transcribed_RNA"/>
</dbReference>
<evidence type="ECO:0000313" key="1">
    <source>
        <dbReference type="EMBL" id="CAG6616436.1"/>
    </source>
</evidence>
<name>A0A8D8LWP6_9HEMI</name>
<accession>A0A8D8LWP6</accession>
<sequence>MLADSTSSVTSCLIGSEQLWLVPQISLLLTVSLSMVAVHTSCFSDSSSAVLSTSVLFSLIFDSVLSFCVFDSLSRDSVSDLDCFVLDLAMSVTIIDPLLKSSDISCFGFCLFREFFFTILPSLISSPRRFNFSCLNLSLA</sequence>